<dbReference type="GO" id="GO:0005737">
    <property type="term" value="C:cytoplasm"/>
    <property type="evidence" value="ECO:0007669"/>
    <property type="project" value="TreeGrafter"/>
</dbReference>
<dbReference type="AlphaFoldDB" id="E4N6F3"/>
<accession>E4N6F3</accession>
<evidence type="ECO:0000259" key="2">
    <source>
        <dbReference type="Pfam" id="PF08443"/>
    </source>
</evidence>
<feature type="domain" description="ATP-grasp fold RimK-type" evidence="2">
    <location>
        <begin position="137"/>
        <end position="259"/>
    </location>
</feature>
<dbReference type="InterPro" id="IPR013651">
    <property type="entry name" value="ATP-grasp_RimK-type"/>
</dbReference>
<feature type="region of interest" description="Disordered" evidence="1">
    <location>
        <begin position="1"/>
        <end position="27"/>
    </location>
</feature>
<evidence type="ECO:0000313" key="3">
    <source>
        <dbReference type="EMBL" id="BAJ26784.1"/>
    </source>
</evidence>
<reference evidence="3 4" key="1">
    <citation type="journal article" date="2010" name="DNA Res.">
        <title>Genome sequence of Kitasatospora setae NBRC 14216T: an evolutionary snapshot of the family Streptomycetaceae.</title>
        <authorList>
            <person name="Ichikawa N."/>
            <person name="Oguchi A."/>
            <person name="Ikeda H."/>
            <person name="Ishikawa J."/>
            <person name="Kitani S."/>
            <person name="Watanabe Y."/>
            <person name="Nakamura S."/>
            <person name="Katano Y."/>
            <person name="Kishi E."/>
            <person name="Sasagawa M."/>
            <person name="Ankai A."/>
            <person name="Fukui S."/>
            <person name="Hashimoto Y."/>
            <person name="Kamata S."/>
            <person name="Otoguro M."/>
            <person name="Tanikawa S."/>
            <person name="Nihira T."/>
            <person name="Horinouchi S."/>
            <person name="Ohnishi Y."/>
            <person name="Hayakawa M."/>
            <person name="Kuzuyama T."/>
            <person name="Arisawa A."/>
            <person name="Nomoto F."/>
            <person name="Miura H."/>
            <person name="Takahashi Y."/>
            <person name="Fujita N."/>
        </authorList>
    </citation>
    <scope>NUCLEOTIDE SEQUENCE [LARGE SCALE GENOMIC DNA]</scope>
    <source>
        <strain evidence="4">ATCC 33774 / DSM 43861 / JCM 3304 / KCC A-0304 / NBRC 14216 / KM-6054</strain>
    </source>
</reference>
<feature type="compositionally biased region" description="Basic and acidic residues" evidence="1">
    <location>
        <begin position="1"/>
        <end position="15"/>
    </location>
</feature>
<dbReference type="KEGG" id="ksk:KSE_09470"/>
<keyword evidence="4" id="KW-1185">Reference proteome</keyword>
<proteinExistence type="predicted"/>
<dbReference type="Pfam" id="PF08443">
    <property type="entry name" value="RimK"/>
    <property type="match status" value="1"/>
</dbReference>
<dbReference type="PANTHER" id="PTHR21621">
    <property type="entry name" value="RIBOSOMAL PROTEIN S6 MODIFICATION PROTEIN"/>
    <property type="match status" value="1"/>
</dbReference>
<protein>
    <recommendedName>
        <fullName evidence="2">ATP-grasp fold RimK-type domain-containing protein</fullName>
    </recommendedName>
</protein>
<dbReference type="Gene3D" id="3.30.470.20">
    <property type="entry name" value="ATP-grasp fold, B domain"/>
    <property type="match status" value="1"/>
</dbReference>
<dbReference type="eggNOG" id="COG0189">
    <property type="taxonomic scope" value="Bacteria"/>
</dbReference>
<dbReference type="PANTHER" id="PTHR21621:SF4">
    <property type="entry name" value="GLUTATHIONE SYNTHETASE"/>
    <property type="match status" value="1"/>
</dbReference>
<sequence>MTVRPDRPVTVRPDRPATAGRHRPATARPGAVRVALVAREPGHPLLAGARALLEADGHLFVPDGEPADVVLLKARSPEALQRAAAYRESGAAVLNSPEATRDCQDRDLMERTARAAGLPFAPTLALGVLGELRWDGRPVVVKSRHSRKDDLVARADTAERWRALAARWPGEPVLTQRPVGGDGWDRKVWVVGDRVFAEQRRSELADGAPERRPWTPDERERALALAAGPAFGLQVYGVDLLPGPDGPVAVDVNAFPGVRHQPGAPEALAALVLRTARR</sequence>
<dbReference type="SUPFAM" id="SSF56059">
    <property type="entry name" value="Glutathione synthetase ATP-binding domain-like"/>
    <property type="match status" value="1"/>
</dbReference>
<dbReference type="STRING" id="452652.KSE_09470"/>
<organism evidence="3 4">
    <name type="scientific">Kitasatospora setae (strain ATCC 33774 / DSM 43861 / JCM 3304 / KCC A-0304 / NBRC 14216 / KM-6054)</name>
    <name type="common">Streptomyces setae</name>
    <dbReference type="NCBI Taxonomy" id="452652"/>
    <lineage>
        <taxon>Bacteria</taxon>
        <taxon>Bacillati</taxon>
        <taxon>Actinomycetota</taxon>
        <taxon>Actinomycetes</taxon>
        <taxon>Kitasatosporales</taxon>
        <taxon>Streptomycetaceae</taxon>
        <taxon>Kitasatospora</taxon>
    </lineage>
</organism>
<evidence type="ECO:0000313" key="4">
    <source>
        <dbReference type="Proteomes" id="UP000007076"/>
    </source>
</evidence>
<dbReference type="GO" id="GO:0004363">
    <property type="term" value="F:glutathione synthase activity"/>
    <property type="evidence" value="ECO:0007669"/>
    <property type="project" value="TreeGrafter"/>
</dbReference>
<dbReference type="HOGENOM" id="CLU_088588_0_0_11"/>
<dbReference type="Proteomes" id="UP000007076">
    <property type="component" value="Chromosome"/>
</dbReference>
<name>E4N6F3_KITSK</name>
<gene>
    <name evidence="3" type="ordered locus">KSE_09470</name>
</gene>
<evidence type="ECO:0000256" key="1">
    <source>
        <dbReference type="SAM" id="MobiDB-lite"/>
    </source>
</evidence>
<dbReference type="EMBL" id="AP010968">
    <property type="protein sequence ID" value="BAJ26784.1"/>
    <property type="molecule type" value="Genomic_DNA"/>
</dbReference>
<dbReference type="PATRIC" id="fig|452652.3.peg.938"/>